<organism evidence="1">
    <name type="scientific">marine sediment metagenome</name>
    <dbReference type="NCBI Taxonomy" id="412755"/>
    <lineage>
        <taxon>unclassified sequences</taxon>
        <taxon>metagenomes</taxon>
        <taxon>ecological metagenomes</taxon>
    </lineage>
</organism>
<sequence length="33" mass="3869">SLSQKWYNNERYNSGVHDIPVNLYLSKNVTDLT</sequence>
<protein>
    <submittedName>
        <fullName evidence="1">Uncharacterized protein</fullName>
    </submittedName>
</protein>
<gene>
    <name evidence="1" type="ORF">S01H1_00543</name>
</gene>
<dbReference type="EMBL" id="BARS01000196">
    <property type="protein sequence ID" value="GAF73480.1"/>
    <property type="molecule type" value="Genomic_DNA"/>
</dbReference>
<evidence type="ECO:0000313" key="1">
    <source>
        <dbReference type="EMBL" id="GAF73480.1"/>
    </source>
</evidence>
<name>X0TBR4_9ZZZZ</name>
<dbReference type="AlphaFoldDB" id="X0TBR4"/>
<comment type="caution">
    <text evidence="1">The sequence shown here is derived from an EMBL/GenBank/DDBJ whole genome shotgun (WGS) entry which is preliminary data.</text>
</comment>
<proteinExistence type="predicted"/>
<accession>X0TBR4</accession>
<feature type="non-terminal residue" evidence="1">
    <location>
        <position position="1"/>
    </location>
</feature>
<reference evidence="1" key="1">
    <citation type="journal article" date="2014" name="Front. Microbiol.">
        <title>High frequency of phylogenetically diverse reductive dehalogenase-homologous genes in deep subseafloor sedimentary metagenomes.</title>
        <authorList>
            <person name="Kawai M."/>
            <person name="Futagami T."/>
            <person name="Toyoda A."/>
            <person name="Takaki Y."/>
            <person name="Nishi S."/>
            <person name="Hori S."/>
            <person name="Arai W."/>
            <person name="Tsubouchi T."/>
            <person name="Morono Y."/>
            <person name="Uchiyama I."/>
            <person name="Ito T."/>
            <person name="Fujiyama A."/>
            <person name="Inagaki F."/>
            <person name="Takami H."/>
        </authorList>
    </citation>
    <scope>NUCLEOTIDE SEQUENCE</scope>
    <source>
        <strain evidence="1">Expedition CK06-06</strain>
    </source>
</reference>